<protein>
    <submittedName>
        <fullName evidence="2">Uncharacterized protein</fullName>
    </submittedName>
</protein>
<organism evidence="2 3">
    <name type="scientific">Stachybotrys elegans</name>
    <dbReference type="NCBI Taxonomy" id="80388"/>
    <lineage>
        <taxon>Eukaryota</taxon>
        <taxon>Fungi</taxon>
        <taxon>Dikarya</taxon>
        <taxon>Ascomycota</taxon>
        <taxon>Pezizomycotina</taxon>
        <taxon>Sordariomycetes</taxon>
        <taxon>Hypocreomycetidae</taxon>
        <taxon>Hypocreales</taxon>
        <taxon>Stachybotryaceae</taxon>
        <taxon>Stachybotrys</taxon>
    </lineage>
</organism>
<comment type="caution">
    <text evidence="2">The sequence shown here is derived from an EMBL/GenBank/DDBJ whole genome shotgun (WGS) entry which is preliminary data.</text>
</comment>
<feature type="chain" id="PRO_5035418184" evidence="1">
    <location>
        <begin position="22"/>
        <end position="138"/>
    </location>
</feature>
<gene>
    <name evidence="2" type="ORF">B0I35DRAFT_430799</name>
</gene>
<evidence type="ECO:0000313" key="2">
    <source>
        <dbReference type="EMBL" id="KAH7320182.1"/>
    </source>
</evidence>
<dbReference type="AlphaFoldDB" id="A0A8K0WTC5"/>
<evidence type="ECO:0000256" key="1">
    <source>
        <dbReference type="SAM" id="SignalP"/>
    </source>
</evidence>
<dbReference type="EMBL" id="JAGPNK010000006">
    <property type="protein sequence ID" value="KAH7320182.1"/>
    <property type="molecule type" value="Genomic_DNA"/>
</dbReference>
<evidence type="ECO:0000313" key="3">
    <source>
        <dbReference type="Proteomes" id="UP000813444"/>
    </source>
</evidence>
<name>A0A8K0WTC5_9HYPO</name>
<dbReference type="OrthoDB" id="4863639at2759"/>
<keyword evidence="1" id="KW-0732">Signal</keyword>
<keyword evidence="3" id="KW-1185">Reference proteome</keyword>
<accession>A0A8K0WTC5</accession>
<proteinExistence type="predicted"/>
<dbReference type="Proteomes" id="UP000813444">
    <property type="component" value="Unassembled WGS sequence"/>
</dbReference>
<feature type="signal peptide" evidence="1">
    <location>
        <begin position="1"/>
        <end position="21"/>
    </location>
</feature>
<reference evidence="2" key="1">
    <citation type="journal article" date="2021" name="Nat. Commun.">
        <title>Genetic determinants of endophytism in the Arabidopsis root mycobiome.</title>
        <authorList>
            <person name="Mesny F."/>
            <person name="Miyauchi S."/>
            <person name="Thiergart T."/>
            <person name="Pickel B."/>
            <person name="Atanasova L."/>
            <person name="Karlsson M."/>
            <person name="Huettel B."/>
            <person name="Barry K.W."/>
            <person name="Haridas S."/>
            <person name="Chen C."/>
            <person name="Bauer D."/>
            <person name="Andreopoulos W."/>
            <person name="Pangilinan J."/>
            <person name="LaButti K."/>
            <person name="Riley R."/>
            <person name="Lipzen A."/>
            <person name="Clum A."/>
            <person name="Drula E."/>
            <person name="Henrissat B."/>
            <person name="Kohler A."/>
            <person name="Grigoriev I.V."/>
            <person name="Martin F.M."/>
            <person name="Hacquard S."/>
        </authorList>
    </citation>
    <scope>NUCLEOTIDE SEQUENCE</scope>
    <source>
        <strain evidence="2">MPI-CAGE-CH-0235</strain>
    </source>
</reference>
<sequence>MQWHLLLPALLGMVPAISVLAAPVGPAGPCPDVSFPFPFYSQILIDLSGQGRCDPQRRYGPLRVLLLRYMQRGCGDLGGRIGCGRYMHAYTHTHSSEIRIRESEIQRDGAPTRVAHPTRPALVCNTGTTRKSPAITLR</sequence>